<protein>
    <submittedName>
        <fullName evidence="3">Phage major capsid protein</fullName>
    </submittedName>
</protein>
<evidence type="ECO:0000313" key="3">
    <source>
        <dbReference type="EMBL" id="UTH14764.1"/>
    </source>
</evidence>
<gene>
    <name evidence="3" type="ORF">KFV11_05285</name>
</gene>
<dbReference type="EMBL" id="CP073809">
    <property type="protein sequence ID" value="UTH14764.1"/>
    <property type="molecule type" value="Genomic_DNA"/>
</dbReference>
<dbReference type="Pfam" id="PF05065">
    <property type="entry name" value="Phage_capsid"/>
    <property type="match status" value="1"/>
</dbReference>
<evidence type="ECO:0000259" key="2">
    <source>
        <dbReference type="Pfam" id="PF05065"/>
    </source>
</evidence>
<reference evidence="3" key="1">
    <citation type="submission" date="2021-04" db="EMBL/GenBank/DDBJ databases">
        <title>Complete Genome Sequences of Macrococcus spp. from dog and cattle.</title>
        <authorList>
            <person name="Schwendener S."/>
            <person name="Perreten V."/>
        </authorList>
    </citation>
    <scope>NUCLEOTIDE SEQUENCE</scope>
    <source>
        <strain evidence="3">Epi0143-OL</strain>
    </source>
</reference>
<comment type="subcellular location">
    <subcellularLocation>
        <location evidence="1">Virion</location>
    </subcellularLocation>
</comment>
<dbReference type="NCBIfam" id="TIGR01554">
    <property type="entry name" value="major_cap_HK97"/>
    <property type="match status" value="1"/>
</dbReference>
<name>A0A9Q9BS82_9STAP</name>
<dbReference type="Proteomes" id="UP001057381">
    <property type="component" value="Chromosome"/>
</dbReference>
<evidence type="ECO:0000313" key="4">
    <source>
        <dbReference type="Proteomes" id="UP001057381"/>
    </source>
</evidence>
<evidence type="ECO:0000256" key="1">
    <source>
        <dbReference type="ARBA" id="ARBA00004328"/>
    </source>
</evidence>
<dbReference type="KEGG" id="mequ:KFV11_05285"/>
<organism evidence="3 4">
    <name type="scientific">Macrococcus equipercicus</name>
    <dbReference type="NCBI Taxonomy" id="69967"/>
    <lineage>
        <taxon>Bacteria</taxon>
        <taxon>Bacillati</taxon>
        <taxon>Bacillota</taxon>
        <taxon>Bacilli</taxon>
        <taxon>Bacillales</taxon>
        <taxon>Staphylococcaceae</taxon>
        <taxon>Macrococcus</taxon>
    </lineage>
</organism>
<accession>A0A9Q9BS82</accession>
<dbReference type="Gene3D" id="3.30.2400.10">
    <property type="entry name" value="Major capsid protein gp5"/>
    <property type="match status" value="1"/>
</dbReference>
<proteinExistence type="predicted"/>
<dbReference type="InterPro" id="IPR024455">
    <property type="entry name" value="Phage_capsid"/>
</dbReference>
<dbReference type="AlphaFoldDB" id="A0A9Q9BS82"/>
<dbReference type="Gene3D" id="3.30.2320.10">
    <property type="entry name" value="hypothetical protein PF0899 domain"/>
    <property type="match status" value="1"/>
</dbReference>
<dbReference type="InterPro" id="IPR054612">
    <property type="entry name" value="Phage_capsid-like_C"/>
</dbReference>
<sequence>MNKMTEKLKLNIQFFAAPNMTPQTFNPDHVMMHEMKDGTLLNNFNEPILLDIMQNSKIMQLGKAVDMGGKSEKKFTYWADKPGAYWVAEGEKIKTTKPTTVSATMRSHKLAVIILASREYLNYTYSDFFNVMKPQIAEAFYKKFDEAGLLGVENPFVQSVAKAATDAGNVITGEINLDKILELEDKLLSHDVDPNAFISKNQNKTALRGVIDEVTKERYYDQSAKTLDGLPVVDLKSSEIKKGEIYAGDFDKMFYGVPYPMSYEISTQAQLSTITNADGSPVNLYEQELISLRCTMDVAFHIAQEEAFAKLAPAAEVPVA</sequence>
<dbReference type="SUPFAM" id="SSF56563">
    <property type="entry name" value="Major capsid protein gp5"/>
    <property type="match status" value="1"/>
</dbReference>
<feature type="domain" description="Phage capsid-like C-terminal" evidence="2">
    <location>
        <begin position="39"/>
        <end position="311"/>
    </location>
</feature>